<evidence type="ECO:0000313" key="2">
    <source>
        <dbReference type="EMBL" id="EHL78533.1"/>
    </source>
</evidence>
<keyword evidence="1" id="KW-1133">Transmembrane helix</keyword>
<protein>
    <submittedName>
        <fullName evidence="2">Uncharacterized protein</fullName>
    </submittedName>
</protein>
<reference evidence="2 3" key="1">
    <citation type="submission" date="2011-09" db="EMBL/GenBank/DDBJ databases">
        <title>The Genome Sequence of Bacillus smithii 7_3_47FAA.</title>
        <authorList>
            <consortium name="The Broad Institute Genome Sequencing Platform"/>
            <person name="Earl A."/>
            <person name="Ward D."/>
            <person name="Feldgarden M."/>
            <person name="Gevers D."/>
            <person name="Daigneault M."/>
            <person name="Strauss J."/>
            <person name="Allen-Vercoe E."/>
            <person name="Young S.K."/>
            <person name="Zeng Q."/>
            <person name="Gargeya S."/>
            <person name="Fitzgerald M."/>
            <person name="Haas B."/>
            <person name="Abouelleil A."/>
            <person name="Alvarado L."/>
            <person name="Arachchi H.M."/>
            <person name="Berlin A."/>
            <person name="Brown A."/>
            <person name="Chapman S.B."/>
            <person name="Chen Z."/>
            <person name="Dunbar C."/>
            <person name="Freedman E."/>
            <person name="Gearin G."/>
            <person name="Goldberg J."/>
            <person name="Griggs A."/>
            <person name="Gujja S."/>
            <person name="Heiman D."/>
            <person name="Howarth C."/>
            <person name="Larson L."/>
            <person name="Lui A."/>
            <person name="MacDonald P.J.P."/>
            <person name="Montmayeur A."/>
            <person name="Murphy C."/>
            <person name="Neiman D."/>
            <person name="Pearson M."/>
            <person name="Priest M."/>
            <person name="Roberts A."/>
            <person name="Saif S."/>
            <person name="Shea T."/>
            <person name="Shenoy N."/>
            <person name="Sisk P."/>
            <person name="Stolte C."/>
            <person name="Sykes S."/>
            <person name="Wortman J."/>
            <person name="Nusbaum C."/>
            <person name="Birren B."/>
        </authorList>
    </citation>
    <scope>NUCLEOTIDE SEQUENCE [LARGE SCALE GENOMIC DNA]</scope>
    <source>
        <strain evidence="2 3">7_3_47FAA</strain>
    </source>
</reference>
<sequence length="82" mass="9214">MDKKIKESKLLKKYDEYNIGIVCALILFIGGLLRVSISIQLFLLSLVALVDLMVAVITNKKKEMIMDICATVLLWIGAVFLK</sequence>
<dbReference type="HOGENOM" id="CLU_2551317_0_0_9"/>
<keyword evidence="1" id="KW-0812">Transmembrane</keyword>
<comment type="caution">
    <text evidence="2">The sequence shown here is derived from an EMBL/GenBank/DDBJ whole genome shotgun (WGS) entry which is preliminary data.</text>
</comment>
<proteinExistence type="predicted"/>
<feature type="transmembrane region" description="Helical" evidence="1">
    <location>
        <begin position="64"/>
        <end position="81"/>
    </location>
</feature>
<keyword evidence="1" id="KW-0472">Membrane</keyword>
<dbReference type="RefSeq" id="WP_003353635.1">
    <property type="nucleotide sequence ID" value="NZ_JH414748.1"/>
</dbReference>
<evidence type="ECO:0000313" key="3">
    <source>
        <dbReference type="Proteomes" id="UP000011747"/>
    </source>
</evidence>
<keyword evidence="3" id="KW-1185">Reference proteome</keyword>
<dbReference type="EMBL" id="ACWF01000066">
    <property type="protein sequence ID" value="EHL78533.1"/>
    <property type="molecule type" value="Genomic_DNA"/>
</dbReference>
<feature type="transmembrane region" description="Helical" evidence="1">
    <location>
        <begin position="16"/>
        <end position="33"/>
    </location>
</feature>
<dbReference type="PATRIC" id="fig|665952.3.peg.1325"/>
<dbReference type="AlphaFoldDB" id="G9QK03"/>
<accession>G9QK03</accession>
<dbReference type="Proteomes" id="UP000011747">
    <property type="component" value="Unassembled WGS sequence"/>
</dbReference>
<name>G9QK03_9BACI</name>
<evidence type="ECO:0000256" key="1">
    <source>
        <dbReference type="SAM" id="Phobius"/>
    </source>
</evidence>
<gene>
    <name evidence="2" type="ORF">HMPREF1015_01542</name>
</gene>
<organism evidence="2 3">
    <name type="scientific">Bacillus smithii 7_3_47FAA</name>
    <dbReference type="NCBI Taxonomy" id="665952"/>
    <lineage>
        <taxon>Bacteria</taxon>
        <taxon>Bacillati</taxon>
        <taxon>Bacillota</taxon>
        <taxon>Bacilli</taxon>
        <taxon>Bacillales</taxon>
        <taxon>Bacillaceae</taxon>
        <taxon>Bacillus</taxon>
    </lineage>
</organism>